<evidence type="ECO:0000256" key="1">
    <source>
        <dbReference type="SAM" id="MobiDB-lite"/>
    </source>
</evidence>
<organism evidence="3 4">
    <name type="scientific">Tuber borchii</name>
    <name type="common">White truffle</name>
    <dbReference type="NCBI Taxonomy" id="42251"/>
    <lineage>
        <taxon>Eukaryota</taxon>
        <taxon>Fungi</taxon>
        <taxon>Dikarya</taxon>
        <taxon>Ascomycota</taxon>
        <taxon>Pezizomycotina</taxon>
        <taxon>Pezizomycetes</taxon>
        <taxon>Pezizales</taxon>
        <taxon>Tuberaceae</taxon>
        <taxon>Tuber</taxon>
    </lineage>
</organism>
<dbReference type="PANTHER" id="PTHR46588">
    <property type="entry name" value="SERINE/THREONINE/TYROSINE-INTERACTING PROTEIN"/>
    <property type="match status" value="1"/>
</dbReference>
<dbReference type="GO" id="GO:0005654">
    <property type="term" value="C:nucleoplasm"/>
    <property type="evidence" value="ECO:0007669"/>
    <property type="project" value="TreeGrafter"/>
</dbReference>
<dbReference type="PANTHER" id="PTHR46588:SF1">
    <property type="entry name" value="SERINE_THREONINE_TYROSINE-INTERACTING PROTEIN"/>
    <property type="match status" value="1"/>
</dbReference>
<dbReference type="SMART" id="SM00195">
    <property type="entry name" value="DSPc"/>
    <property type="match status" value="1"/>
</dbReference>
<feature type="region of interest" description="Disordered" evidence="1">
    <location>
        <begin position="1"/>
        <end position="21"/>
    </location>
</feature>
<protein>
    <submittedName>
        <fullName evidence="3">Protein-tyrosine phosphatase-like protein</fullName>
    </submittedName>
</protein>
<evidence type="ECO:0000259" key="2">
    <source>
        <dbReference type="SMART" id="SM00195"/>
    </source>
</evidence>
<dbReference type="OrthoDB" id="10252009at2759"/>
<dbReference type="Proteomes" id="UP000244722">
    <property type="component" value="Unassembled WGS sequence"/>
</dbReference>
<dbReference type="CDD" id="cd14498">
    <property type="entry name" value="DSP"/>
    <property type="match status" value="1"/>
</dbReference>
<dbReference type="InterPro" id="IPR029021">
    <property type="entry name" value="Prot-tyrosine_phosphatase-like"/>
</dbReference>
<dbReference type="InterPro" id="IPR052449">
    <property type="entry name" value="STYX-Interacting_Phosphatase"/>
</dbReference>
<dbReference type="AlphaFoldDB" id="A0A2T7A2I6"/>
<dbReference type="GO" id="GO:1990444">
    <property type="term" value="F:F-box domain binding"/>
    <property type="evidence" value="ECO:0007669"/>
    <property type="project" value="TreeGrafter"/>
</dbReference>
<gene>
    <name evidence="3" type="ORF">B9Z19DRAFT_1106063</name>
</gene>
<feature type="compositionally biased region" description="Acidic residues" evidence="1">
    <location>
        <begin position="345"/>
        <end position="357"/>
    </location>
</feature>
<name>A0A2T7A2I6_TUBBO</name>
<dbReference type="STRING" id="42251.A0A2T7A2I6"/>
<evidence type="ECO:0000313" key="4">
    <source>
        <dbReference type="Proteomes" id="UP000244722"/>
    </source>
</evidence>
<comment type="caution">
    <text evidence="3">The sequence shown here is derived from an EMBL/GenBank/DDBJ whole genome shotgun (WGS) entry which is preliminary data.</text>
</comment>
<proteinExistence type="predicted"/>
<feature type="region of interest" description="Disordered" evidence="1">
    <location>
        <begin position="51"/>
        <end position="81"/>
    </location>
</feature>
<sequence>MVVVMPSPQQQYPSSGSTAQPTNVYTAGLPAPPRILIPPPTLHPEVRSFEHLRPHNHNGGTRNGPRLDSSNGSSDHMITPPGSLMTQATLQDWRYESRREAQQILPHLWLGPLSAARNTTFIGEQNITLLLAVRSSMTAKAKLLANQLPGIRYESIDVSGNQELIAQFQHATDIIDEHYLQGLPSHVRQALTLPLSGGDLYAFQKRFPTEHPGQPLPQGGRTLLFCESGNERSASVAAAYVMQHLSGSAVQAIQMVQSRRFCVCFDDPMKWLLSSYEPIWMARRQAARQNGTGYAGAESGSGQYGDTRGISLSRGANKRRLEDCEEEQEDTGSHKAQCHAPFSDGDVEASEGDMEMT</sequence>
<dbReference type="GO" id="GO:0005737">
    <property type="term" value="C:cytoplasm"/>
    <property type="evidence" value="ECO:0007669"/>
    <property type="project" value="TreeGrafter"/>
</dbReference>
<feature type="domain" description="Tyrosine-protein phosphatase" evidence="2">
    <location>
        <begin position="100"/>
        <end position="279"/>
    </location>
</feature>
<reference evidence="3 4" key="1">
    <citation type="submission" date="2017-04" db="EMBL/GenBank/DDBJ databases">
        <title>Draft genome sequence of Tuber borchii Vittad., a whitish edible truffle.</title>
        <authorList>
            <consortium name="DOE Joint Genome Institute"/>
            <person name="Murat C."/>
            <person name="Kuo A."/>
            <person name="Barry K.W."/>
            <person name="Clum A."/>
            <person name="Dockter R.B."/>
            <person name="Fauchery L."/>
            <person name="Iotti M."/>
            <person name="Kohler A."/>
            <person name="Labutti K."/>
            <person name="Lindquist E.A."/>
            <person name="Lipzen A."/>
            <person name="Ohm R.A."/>
            <person name="Wang M."/>
            <person name="Grigoriev I.V."/>
            <person name="Zambonelli A."/>
            <person name="Martin F.M."/>
        </authorList>
    </citation>
    <scope>NUCLEOTIDE SEQUENCE [LARGE SCALE GENOMIC DNA]</scope>
    <source>
        <strain evidence="3 4">Tbo3840</strain>
    </source>
</reference>
<dbReference type="GO" id="GO:0062026">
    <property type="term" value="P:negative regulation of SCF-dependent proteasomal ubiquitin-dependent catabolic process"/>
    <property type="evidence" value="ECO:0007669"/>
    <property type="project" value="TreeGrafter"/>
</dbReference>
<dbReference type="GO" id="GO:0070372">
    <property type="term" value="P:regulation of ERK1 and ERK2 cascade"/>
    <property type="evidence" value="ECO:0007669"/>
    <property type="project" value="TreeGrafter"/>
</dbReference>
<dbReference type="SUPFAM" id="SSF52799">
    <property type="entry name" value="(Phosphotyrosine protein) phosphatases II"/>
    <property type="match status" value="1"/>
</dbReference>
<keyword evidence="4" id="KW-1185">Reference proteome</keyword>
<dbReference type="Gene3D" id="3.90.190.10">
    <property type="entry name" value="Protein tyrosine phosphatase superfamily"/>
    <property type="match status" value="1"/>
</dbReference>
<feature type="compositionally biased region" description="Low complexity" evidence="1">
    <location>
        <begin position="1"/>
        <end position="15"/>
    </location>
</feature>
<accession>A0A2T7A2I6</accession>
<dbReference type="InterPro" id="IPR020422">
    <property type="entry name" value="TYR_PHOSPHATASE_DUAL_dom"/>
</dbReference>
<evidence type="ECO:0000313" key="3">
    <source>
        <dbReference type="EMBL" id="PUU81946.1"/>
    </source>
</evidence>
<dbReference type="EMBL" id="NESQ01000035">
    <property type="protein sequence ID" value="PUU81946.1"/>
    <property type="molecule type" value="Genomic_DNA"/>
</dbReference>
<feature type="region of interest" description="Disordered" evidence="1">
    <location>
        <begin position="292"/>
        <end position="357"/>
    </location>
</feature>